<dbReference type="Pfam" id="PF12849">
    <property type="entry name" value="PBP_like_2"/>
    <property type="match status" value="1"/>
</dbReference>
<evidence type="ECO:0000313" key="3">
    <source>
        <dbReference type="EMBL" id="ECA7544141.1"/>
    </source>
</evidence>
<reference evidence="3" key="1">
    <citation type="submission" date="2019-01" db="EMBL/GenBank/DDBJ databases">
        <authorList>
            <person name="Ashton P.M."/>
            <person name="Dallman T."/>
            <person name="Nair S."/>
            <person name="De Pinna E."/>
            <person name="Peters T."/>
            <person name="Grant K."/>
        </authorList>
    </citation>
    <scope>NUCLEOTIDE SEQUENCE</scope>
    <source>
        <strain evidence="3">660431</strain>
    </source>
</reference>
<comment type="caution">
    <text evidence="3">The sequence shown here is derived from an EMBL/GenBank/DDBJ whole genome shotgun (WGS) entry which is preliminary data.</text>
</comment>
<dbReference type="InterPro" id="IPR024370">
    <property type="entry name" value="PBP_domain"/>
</dbReference>
<protein>
    <submittedName>
        <fullName evidence="3">PstS family phosphate ABC transporter substrate-binding protein</fullName>
    </submittedName>
</protein>
<proteinExistence type="predicted"/>
<dbReference type="EMBL" id="AAHVJI010000073">
    <property type="protein sequence ID" value="ECA7544141.1"/>
    <property type="molecule type" value="Genomic_DNA"/>
</dbReference>
<accession>A0A5X7KA79</accession>
<name>A0A5X7KA79_SALET</name>
<dbReference type="PANTHER" id="PTHR30570">
    <property type="entry name" value="PERIPLASMIC PHOSPHATE BINDING COMPONENT OF PHOSPHATE ABC TRANSPORTER"/>
    <property type="match status" value="1"/>
</dbReference>
<evidence type="ECO:0000259" key="2">
    <source>
        <dbReference type="Pfam" id="PF12849"/>
    </source>
</evidence>
<keyword evidence="1" id="KW-0732">Signal</keyword>
<dbReference type="PANTHER" id="PTHR30570:SF1">
    <property type="entry name" value="PHOSPHATE-BINDING PROTEIN PSTS"/>
    <property type="match status" value="1"/>
</dbReference>
<dbReference type="SUPFAM" id="SSF53850">
    <property type="entry name" value="Periplasmic binding protein-like II"/>
    <property type="match status" value="1"/>
</dbReference>
<feature type="domain" description="PBP" evidence="2">
    <location>
        <begin position="27"/>
        <end position="84"/>
    </location>
</feature>
<dbReference type="InterPro" id="IPR050811">
    <property type="entry name" value="Phosphate_ABC_transporter"/>
</dbReference>
<organism evidence="3">
    <name type="scientific">Salmonella enterica subsp. enterica serovar Strasbourg</name>
    <dbReference type="NCBI Taxonomy" id="682796"/>
    <lineage>
        <taxon>Bacteria</taxon>
        <taxon>Pseudomonadati</taxon>
        <taxon>Pseudomonadota</taxon>
        <taxon>Gammaproteobacteria</taxon>
        <taxon>Enterobacterales</taxon>
        <taxon>Enterobacteriaceae</taxon>
        <taxon>Salmonella</taxon>
    </lineage>
</organism>
<gene>
    <name evidence="3" type="ORF">EPL59_25800</name>
</gene>
<dbReference type="AlphaFoldDB" id="A0A5X7KA79"/>
<dbReference type="Gene3D" id="3.40.190.10">
    <property type="entry name" value="Periplasmic binding protein-like II"/>
    <property type="match status" value="2"/>
</dbReference>
<evidence type="ECO:0000256" key="1">
    <source>
        <dbReference type="ARBA" id="ARBA00022729"/>
    </source>
</evidence>
<sequence>MKRVVMKVSAYQNTQPSIGYTFRYYATQMNKDISKNIKLLAINGIVPTVENIRNGAYPYIVEVYMVTREKPSREAQKFVDWFVNPQGQSFVEDVGYVPLYKTISANDARLLYK</sequence>